<dbReference type="PANTHER" id="PTHR43546">
    <property type="entry name" value="UPF0173 METAL-DEPENDENT HYDROLASE MJ1163-RELATED"/>
    <property type="match status" value="1"/>
</dbReference>
<dbReference type="InterPro" id="IPR036866">
    <property type="entry name" value="RibonucZ/Hydroxyglut_hydro"/>
</dbReference>
<keyword evidence="3" id="KW-1185">Reference proteome</keyword>
<dbReference type="Pfam" id="PF12706">
    <property type="entry name" value="Lactamase_B_2"/>
    <property type="match status" value="1"/>
</dbReference>
<name>A0A8J3A988_9ACTN</name>
<accession>A0A8J3A988</accession>
<proteinExistence type="predicted"/>
<dbReference type="SUPFAM" id="SSF56281">
    <property type="entry name" value="Metallo-hydrolase/oxidoreductase"/>
    <property type="match status" value="1"/>
</dbReference>
<dbReference type="Gene3D" id="3.60.15.10">
    <property type="entry name" value="Ribonuclease Z/Hydroxyacylglutathione hydrolase-like"/>
    <property type="match status" value="1"/>
</dbReference>
<dbReference type="InterPro" id="IPR001279">
    <property type="entry name" value="Metallo-B-lactamas"/>
</dbReference>
<comment type="caution">
    <text evidence="2">The sequence shown here is derived from an EMBL/GenBank/DDBJ whole genome shotgun (WGS) entry which is preliminary data.</text>
</comment>
<gene>
    <name evidence="2" type="ORF">GCM10011354_12710</name>
</gene>
<dbReference type="AlphaFoldDB" id="A0A8J3A988"/>
<protein>
    <recommendedName>
        <fullName evidence="1">Metallo-beta-lactamase domain-containing protein</fullName>
    </recommendedName>
</protein>
<evidence type="ECO:0000313" key="3">
    <source>
        <dbReference type="Proteomes" id="UP000650511"/>
    </source>
</evidence>
<sequence length="280" mass="31050">MSGSEGRPSAGHVPTEGLTFIGNATVLLRLGGFTLLTDPNFLHQGEHAKLGGGLRSRRLLDPAMDIDELPALDLVLLSHHHGDHFDEVAIERLDKSLPIVTTPHAARKLRRQGFRRPVALRTWQIHRLTRDDTTLTITSLPGKHAPDPLAKVLPPVMGSLLEYTSPGRRPLRCYVTGDTLLHERLHEIPRRFPDVDLAIVHLGGTRIAGILLTMDATQGRQLLQLVRPRTAVPVHYDDYTVFRSPLSDFRTAVDDASLDTEVVYLGRGNTLPLSLLEEEL</sequence>
<feature type="domain" description="Metallo-beta-lactamase" evidence="1">
    <location>
        <begin position="57"/>
        <end position="236"/>
    </location>
</feature>
<dbReference type="EMBL" id="BMHA01000004">
    <property type="protein sequence ID" value="GGI05160.1"/>
    <property type="molecule type" value="Genomic_DNA"/>
</dbReference>
<dbReference type="PANTHER" id="PTHR43546:SF7">
    <property type="entry name" value="METALLO-BETA-LACTAMASE DOMAIN-CONTAINING PROTEIN"/>
    <property type="match status" value="1"/>
</dbReference>
<dbReference type="RefSeq" id="WP_205745518.1">
    <property type="nucleotide sequence ID" value="NZ_BMHA01000004.1"/>
</dbReference>
<evidence type="ECO:0000313" key="2">
    <source>
        <dbReference type="EMBL" id="GGI05160.1"/>
    </source>
</evidence>
<reference evidence="2" key="2">
    <citation type="submission" date="2020-09" db="EMBL/GenBank/DDBJ databases">
        <authorList>
            <person name="Sun Q."/>
            <person name="Zhou Y."/>
        </authorList>
    </citation>
    <scope>NUCLEOTIDE SEQUENCE</scope>
    <source>
        <strain evidence="2">CGMCC 1.14988</strain>
    </source>
</reference>
<reference evidence="2" key="1">
    <citation type="journal article" date="2014" name="Int. J. Syst. Evol. Microbiol.">
        <title>Complete genome sequence of Corynebacterium casei LMG S-19264T (=DSM 44701T), isolated from a smear-ripened cheese.</title>
        <authorList>
            <consortium name="US DOE Joint Genome Institute (JGI-PGF)"/>
            <person name="Walter F."/>
            <person name="Albersmeier A."/>
            <person name="Kalinowski J."/>
            <person name="Ruckert C."/>
        </authorList>
    </citation>
    <scope>NUCLEOTIDE SEQUENCE</scope>
    <source>
        <strain evidence="2">CGMCC 1.14988</strain>
    </source>
</reference>
<organism evidence="2 3">
    <name type="scientific">Egicoccus halophilus</name>
    <dbReference type="NCBI Taxonomy" id="1670830"/>
    <lineage>
        <taxon>Bacteria</taxon>
        <taxon>Bacillati</taxon>
        <taxon>Actinomycetota</taxon>
        <taxon>Nitriliruptoria</taxon>
        <taxon>Egicoccales</taxon>
        <taxon>Egicoccaceae</taxon>
        <taxon>Egicoccus</taxon>
    </lineage>
</organism>
<dbReference type="Proteomes" id="UP000650511">
    <property type="component" value="Unassembled WGS sequence"/>
</dbReference>
<dbReference type="InterPro" id="IPR050114">
    <property type="entry name" value="UPF0173_UPF0282_UlaG_hydrolase"/>
</dbReference>
<evidence type="ECO:0000259" key="1">
    <source>
        <dbReference type="Pfam" id="PF12706"/>
    </source>
</evidence>